<organism evidence="1 2">
    <name type="scientific">Racocetra persica</name>
    <dbReference type="NCBI Taxonomy" id="160502"/>
    <lineage>
        <taxon>Eukaryota</taxon>
        <taxon>Fungi</taxon>
        <taxon>Fungi incertae sedis</taxon>
        <taxon>Mucoromycota</taxon>
        <taxon>Glomeromycotina</taxon>
        <taxon>Glomeromycetes</taxon>
        <taxon>Diversisporales</taxon>
        <taxon>Gigasporaceae</taxon>
        <taxon>Racocetra</taxon>
    </lineage>
</organism>
<protein>
    <submittedName>
        <fullName evidence="1">2577_t:CDS:1</fullName>
    </submittedName>
</protein>
<reference evidence="1" key="1">
    <citation type="submission" date="2021-06" db="EMBL/GenBank/DDBJ databases">
        <authorList>
            <person name="Kallberg Y."/>
            <person name="Tangrot J."/>
            <person name="Rosling A."/>
        </authorList>
    </citation>
    <scope>NUCLEOTIDE SEQUENCE</scope>
    <source>
        <strain evidence="1">MA461A</strain>
    </source>
</reference>
<name>A0ACA9PT63_9GLOM</name>
<dbReference type="EMBL" id="CAJVQC010022541">
    <property type="protein sequence ID" value="CAG8718465.1"/>
    <property type="molecule type" value="Genomic_DNA"/>
</dbReference>
<dbReference type="Proteomes" id="UP000789920">
    <property type="component" value="Unassembled WGS sequence"/>
</dbReference>
<keyword evidence="2" id="KW-1185">Reference proteome</keyword>
<comment type="caution">
    <text evidence="1">The sequence shown here is derived from an EMBL/GenBank/DDBJ whole genome shotgun (WGS) entry which is preliminary data.</text>
</comment>
<feature type="non-terminal residue" evidence="1">
    <location>
        <position position="825"/>
    </location>
</feature>
<feature type="non-terminal residue" evidence="1">
    <location>
        <position position="1"/>
    </location>
</feature>
<sequence length="825" mass="92702">NGLEISSELGRGFSGNGDILGFGYNTDLYCNGVAMGSTNPSDFGAPVGPCITGIIDMRESNESIMKNYVIEEGVIPAAGATAINALFQTLSTRAESLSLSKKLIKTWRNTISTISNYAGSMAYTQTYLIMSHDNNTGYLELQNDKLSIKYEGAGLTPTVRRLNETLATVTANINGTYIPSPLWTKSLKNSLFTLHPIGGCNMGKNGYEGVYKNDGKEVHEELYICDGSIIPKALGVNPFLTISAMAERICDLAAKDQNWDINYELVNDQINFERPRITVWPDERKKFMWPPPNGVIAFTEVMKGYFSTEVITGDYRAAESQAKTSNSTMQFLISIFAFDVNTLVEFSNNDAKIVGTVSCRALSPDPLLIVDGKFRLFAKKSDRGYKILDNSNMLNALEKVITLYVTVYNTDKQEDLKNFDDKVEEKEEDERKVIGRGILVIKPVELAKQLTTFKVIGTSSMQKVETFLRFVRFFAATMVEHTFTSFLPLQYKSDGDIPDYNKHSPKKETFDIEADDRVKTKLYRYNGGKKGPVLLFHGASVTHDMFATNLIKNNFLDYLIENRYDVFSVDYRLATTNKESCKQHTMDKCVLDIKAAVNKVREITGCRKIAIVSHCLGSPLTFMGLLSGKIEGVGSLVASQVAMHPIFSYLNRIKNKIKLVSIFQHVLRQSYFDVRTFPNTNYLNWTINQVLRFYPVPSGEKCRNALCHRNSLAFGTLYAHENLTQTLHDNLNEFMGPINLATLQQLATAAKIGRLVDDNGMIFTFDVESIRQSYETLISINDVDNYTIHIIPNYGHLDVWWGTNSHVDVFPKVLRHLNDTRHSYG</sequence>
<evidence type="ECO:0000313" key="2">
    <source>
        <dbReference type="Proteomes" id="UP000789920"/>
    </source>
</evidence>
<proteinExistence type="predicted"/>
<accession>A0ACA9PT63</accession>
<evidence type="ECO:0000313" key="1">
    <source>
        <dbReference type="EMBL" id="CAG8718465.1"/>
    </source>
</evidence>
<gene>
    <name evidence="1" type="ORF">RPERSI_LOCUS11093</name>
</gene>